<dbReference type="InterPro" id="IPR008914">
    <property type="entry name" value="PEBP"/>
</dbReference>
<reference evidence="3" key="2">
    <citation type="submission" date="2023-01" db="EMBL/GenBank/DDBJ databases">
        <authorList>
            <person name="Sun Q."/>
            <person name="Evtushenko L."/>
        </authorList>
    </citation>
    <scope>NUCLEOTIDE SEQUENCE</scope>
    <source>
        <strain evidence="3">VKM Ac-1069</strain>
    </source>
</reference>
<accession>A0A9W6P102</accession>
<evidence type="ECO:0000256" key="2">
    <source>
        <dbReference type="SAM" id="MobiDB-lite"/>
    </source>
</evidence>
<comment type="similarity">
    <text evidence="1">Belongs to the UPF0098 family.</text>
</comment>
<gene>
    <name evidence="3" type="ORF">GCM10017577_69650</name>
</gene>
<dbReference type="NCBIfam" id="TIGR00481">
    <property type="entry name" value="YbhB/YbcL family Raf kinase inhibitor-like protein"/>
    <property type="match status" value="1"/>
</dbReference>
<organism evidence="3 4">
    <name type="scientific">Pseudonocardia halophobica</name>
    <dbReference type="NCBI Taxonomy" id="29401"/>
    <lineage>
        <taxon>Bacteria</taxon>
        <taxon>Bacillati</taxon>
        <taxon>Actinomycetota</taxon>
        <taxon>Actinomycetes</taxon>
        <taxon>Pseudonocardiales</taxon>
        <taxon>Pseudonocardiaceae</taxon>
        <taxon>Pseudonocardia</taxon>
    </lineage>
</organism>
<name>A0A9W6P102_9PSEU</name>
<dbReference type="SUPFAM" id="SSF49777">
    <property type="entry name" value="PEBP-like"/>
    <property type="match status" value="1"/>
</dbReference>
<evidence type="ECO:0000256" key="1">
    <source>
        <dbReference type="ARBA" id="ARBA00007120"/>
    </source>
</evidence>
<evidence type="ECO:0008006" key="5">
    <source>
        <dbReference type="Google" id="ProtNLM"/>
    </source>
</evidence>
<evidence type="ECO:0000313" key="3">
    <source>
        <dbReference type="EMBL" id="GLL15811.1"/>
    </source>
</evidence>
<protein>
    <recommendedName>
        <fullName evidence="5">YbhB/YbcL family Raf kinase inhibitor-like protein</fullName>
    </recommendedName>
</protein>
<dbReference type="AlphaFoldDB" id="A0A9W6P102"/>
<dbReference type="Pfam" id="PF01161">
    <property type="entry name" value="PBP"/>
    <property type="match status" value="1"/>
</dbReference>
<dbReference type="EMBL" id="BSFQ01000056">
    <property type="protein sequence ID" value="GLL15811.1"/>
    <property type="molecule type" value="Genomic_DNA"/>
</dbReference>
<proteinExistence type="inferred from homology"/>
<keyword evidence="4" id="KW-1185">Reference proteome</keyword>
<dbReference type="InterPro" id="IPR036610">
    <property type="entry name" value="PEBP-like_sf"/>
</dbReference>
<dbReference type="RefSeq" id="WP_037044436.1">
    <property type="nucleotide sequence ID" value="NZ_BAAAUZ010000067.1"/>
</dbReference>
<dbReference type="CDD" id="cd00865">
    <property type="entry name" value="PEBP_bact_arch"/>
    <property type="match status" value="1"/>
</dbReference>
<feature type="region of interest" description="Disordered" evidence="2">
    <location>
        <begin position="1"/>
        <end position="48"/>
    </location>
</feature>
<dbReference type="Proteomes" id="UP001143463">
    <property type="component" value="Unassembled WGS sequence"/>
</dbReference>
<evidence type="ECO:0000313" key="4">
    <source>
        <dbReference type="Proteomes" id="UP001143463"/>
    </source>
</evidence>
<dbReference type="PANTHER" id="PTHR30289:SF1">
    <property type="entry name" value="PEBP (PHOSPHATIDYLETHANOLAMINE-BINDING PROTEIN) FAMILY PROTEIN"/>
    <property type="match status" value="1"/>
</dbReference>
<dbReference type="PANTHER" id="PTHR30289">
    <property type="entry name" value="UNCHARACTERIZED PROTEIN YBCL-RELATED"/>
    <property type="match status" value="1"/>
</dbReference>
<sequence length="177" mass="18416">MSHDPYSDLPDLPTFELTSDDVTHGGTLDTPHLSGLMGAGGEDRSPHLSWSGFPEGTRSFAVTCYDPDAPTASGFWHWAVADIPATVTELPAGAGDENSSSLPEGAVVLANDAGMKRFVGAAPPPGHGPHRYIFVVHAVDVESLGLPDGATPAFLGFNLFSHAIARATLTATHENTG</sequence>
<dbReference type="InterPro" id="IPR005247">
    <property type="entry name" value="YbhB_YbcL/LppC-like"/>
</dbReference>
<comment type="caution">
    <text evidence="3">The sequence shown here is derived from an EMBL/GenBank/DDBJ whole genome shotgun (WGS) entry which is preliminary data.</text>
</comment>
<reference evidence="3" key="1">
    <citation type="journal article" date="2014" name="Int. J. Syst. Evol. Microbiol.">
        <title>Complete genome sequence of Corynebacterium casei LMG S-19264T (=DSM 44701T), isolated from a smear-ripened cheese.</title>
        <authorList>
            <consortium name="US DOE Joint Genome Institute (JGI-PGF)"/>
            <person name="Walter F."/>
            <person name="Albersmeier A."/>
            <person name="Kalinowski J."/>
            <person name="Ruckert C."/>
        </authorList>
    </citation>
    <scope>NUCLEOTIDE SEQUENCE</scope>
    <source>
        <strain evidence="3">VKM Ac-1069</strain>
    </source>
</reference>
<dbReference type="Gene3D" id="3.90.280.10">
    <property type="entry name" value="PEBP-like"/>
    <property type="match status" value="1"/>
</dbReference>